<feature type="transmembrane region" description="Helical" evidence="2">
    <location>
        <begin position="321"/>
        <end position="339"/>
    </location>
</feature>
<dbReference type="InterPro" id="IPR036291">
    <property type="entry name" value="NAD(P)-bd_dom_sf"/>
</dbReference>
<proteinExistence type="inferred from homology"/>
<dbReference type="Proteomes" id="UP000553632">
    <property type="component" value="Unassembled WGS sequence"/>
</dbReference>
<dbReference type="InterPro" id="IPR020904">
    <property type="entry name" value="Sc_DH/Rdtase_CS"/>
</dbReference>
<comment type="similarity">
    <text evidence="1">Belongs to the short-chain dehydrogenases/reductases (SDR) family.</text>
</comment>
<keyword evidence="2" id="KW-0812">Transmembrane</keyword>
<dbReference type="Pfam" id="PF00106">
    <property type="entry name" value="adh_short"/>
    <property type="match status" value="1"/>
</dbReference>
<dbReference type="PANTHER" id="PTHR43313:SF1">
    <property type="entry name" value="3BETA-HYDROXYSTEROID DEHYDROGENASE DHS-16"/>
    <property type="match status" value="1"/>
</dbReference>
<name>A0A7J6TTY3_PEROL</name>
<dbReference type="SUPFAM" id="SSF51735">
    <property type="entry name" value="NAD(P)-binding Rossmann-fold domains"/>
    <property type="match status" value="1"/>
</dbReference>
<protein>
    <submittedName>
        <fullName evidence="3">Dehydrogenase</fullName>
    </submittedName>
</protein>
<keyword evidence="2" id="KW-1133">Transmembrane helix</keyword>
<gene>
    <name evidence="3" type="primary">RDH5_5</name>
    <name evidence="3" type="ORF">FOZ63_024696</name>
</gene>
<organism evidence="3 4">
    <name type="scientific">Perkinsus olseni</name>
    <name type="common">Perkinsus atlanticus</name>
    <dbReference type="NCBI Taxonomy" id="32597"/>
    <lineage>
        <taxon>Eukaryota</taxon>
        <taxon>Sar</taxon>
        <taxon>Alveolata</taxon>
        <taxon>Perkinsozoa</taxon>
        <taxon>Perkinsea</taxon>
        <taxon>Perkinsida</taxon>
        <taxon>Perkinsidae</taxon>
        <taxon>Perkinsus</taxon>
    </lineage>
</organism>
<dbReference type="Gene3D" id="3.40.50.720">
    <property type="entry name" value="NAD(P)-binding Rossmann-like Domain"/>
    <property type="match status" value="1"/>
</dbReference>
<reference evidence="3 4" key="1">
    <citation type="submission" date="2020-04" db="EMBL/GenBank/DDBJ databases">
        <title>Perkinsus olseni comparative genomics.</title>
        <authorList>
            <person name="Bogema D.R."/>
        </authorList>
    </citation>
    <scope>NUCLEOTIDE SEQUENCE [LARGE SCALE GENOMIC DNA]</scope>
    <source>
        <strain evidence="3 4">ATCC PRA-207</strain>
    </source>
</reference>
<keyword evidence="2" id="KW-0472">Membrane</keyword>
<dbReference type="PANTHER" id="PTHR43313">
    <property type="entry name" value="SHORT-CHAIN DEHYDROGENASE/REDUCTASE FAMILY 9C"/>
    <property type="match status" value="1"/>
</dbReference>
<sequence>MPSFYITGCDSGFGRDLVSRLYEKGHQVFAGCLLKQSVDDIEKEFPPGQGKGRVVAILLDVTDEASVHKAAETIKGLTDRLDGLVNNAGILIDAGPAEWSSTASFRKMLEVNVIGMSSVMKSVVDLIRQAQGRIVNVASIVGHFSFPYLGTYGATKYAVEGYSDSIRQDLHPWGVTVHVVEPGIFPMTGLYSGGAVFQDGITGRYAELPRETQEVYGEAYLKSVTEALIGGLYGFLSNTDRFRVSEAMEHALLSPSPKYRYRVGLDCRTMYLMSFLPEWVRDMVNEFLQNWVFRVEAVPPVSAPKDGLSMAKSRYAAPTKLIFMIGIIFLSLIMLLTLCRTMSM</sequence>
<evidence type="ECO:0000256" key="2">
    <source>
        <dbReference type="SAM" id="Phobius"/>
    </source>
</evidence>
<dbReference type="EMBL" id="JABANO010008333">
    <property type="protein sequence ID" value="KAF4748703.1"/>
    <property type="molecule type" value="Genomic_DNA"/>
</dbReference>
<dbReference type="PROSITE" id="PS00061">
    <property type="entry name" value="ADH_SHORT"/>
    <property type="match status" value="1"/>
</dbReference>
<dbReference type="OMA" id="GFMYRWF"/>
<keyword evidence="4" id="KW-1185">Reference proteome</keyword>
<evidence type="ECO:0000313" key="4">
    <source>
        <dbReference type="Proteomes" id="UP000553632"/>
    </source>
</evidence>
<dbReference type="PRINTS" id="PR00080">
    <property type="entry name" value="SDRFAMILY"/>
</dbReference>
<dbReference type="GO" id="GO:0016491">
    <property type="term" value="F:oxidoreductase activity"/>
    <property type="evidence" value="ECO:0007669"/>
    <property type="project" value="TreeGrafter"/>
</dbReference>
<dbReference type="AlphaFoldDB" id="A0A7J6TTY3"/>
<evidence type="ECO:0000256" key="1">
    <source>
        <dbReference type="RuleBase" id="RU000363"/>
    </source>
</evidence>
<dbReference type="PRINTS" id="PR00081">
    <property type="entry name" value="GDHRDH"/>
</dbReference>
<comment type="caution">
    <text evidence="3">The sequence shown here is derived from an EMBL/GenBank/DDBJ whole genome shotgun (WGS) entry which is preliminary data.</text>
</comment>
<accession>A0A7J6TTY3</accession>
<dbReference type="InterPro" id="IPR002347">
    <property type="entry name" value="SDR_fam"/>
</dbReference>
<dbReference type="GO" id="GO:0008202">
    <property type="term" value="P:steroid metabolic process"/>
    <property type="evidence" value="ECO:0007669"/>
    <property type="project" value="TreeGrafter"/>
</dbReference>
<evidence type="ECO:0000313" key="3">
    <source>
        <dbReference type="EMBL" id="KAF4748703.1"/>
    </source>
</evidence>